<proteinExistence type="inferred from homology"/>
<comment type="similarity">
    <text evidence="2 6">Belongs to the FliS family.</text>
</comment>
<evidence type="ECO:0000256" key="6">
    <source>
        <dbReference type="PIRNR" id="PIRNR039090"/>
    </source>
</evidence>
<keyword evidence="7" id="KW-0282">Flagellum</keyword>
<comment type="caution">
    <text evidence="7">The sequence shown here is derived from an EMBL/GenBank/DDBJ whole genome shotgun (WGS) entry which is preliminary data.</text>
</comment>
<protein>
    <recommendedName>
        <fullName evidence="6">Flagellar secretion chaperone FliS</fullName>
    </recommendedName>
</protein>
<keyword evidence="7" id="KW-0969">Cilium</keyword>
<dbReference type="NCBIfam" id="TIGR00208">
    <property type="entry name" value="fliS"/>
    <property type="match status" value="1"/>
</dbReference>
<gene>
    <name evidence="7" type="primary">fliS</name>
    <name evidence="7" type="ORF">GCM10007875_27580</name>
</gene>
<dbReference type="Pfam" id="PF02561">
    <property type="entry name" value="FliS"/>
    <property type="match status" value="1"/>
</dbReference>
<keyword evidence="8" id="KW-1185">Reference proteome</keyword>
<keyword evidence="5" id="KW-0143">Chaperone</keyword>
<dbReference type="Gene3D" id="1.20.120.340">
    <property type="entry name" value="Flagellar protein FliS"/>
    <property type="match status" value="1"/>
</dbReference>
<keyword evidence="7" id="KW-0966">Cell projection</keyword>
<dbReference type="Proteomes" id="UP001156664">
    <property type="component" value="Unassembled WGS sequence"/>
</dbReference>
<evidence type="ECO:0000256" key="1">
    <source>
        <dbReference type="ARBA" id="ARBA00004514"/>
    </source>
</evidence>
<dbReference type="PANTHER" id="PTHR34773">
    <property type="entry name" value="FLAGELLAR SECRETION CHAPERONE FLIS"/>
    <property type="match status" value="1"/>
</dbReference>
<evidence type="ECO:0000313" key="7">
    <source>
        <dbReference type="EMBL" id="GLR27667.1"/>
    </source>
</evidence>
<evidence type="ECO:0000256" key="5">
    <source>
        <dbReference type="ARBA" id="ARBA00023186"/>
    </source>
</evidence>
<dbReference type="EMBL" id="BSOJ01000032">
    <property type="protein sequence ID" value="GLR27667.1"/>
    <property type="molecule type" value="Genomic_DNA"/>
</dbReference>
<dbReference type="PANTHER" id="PTHR34773:SF1">
    <property type="entry name" value="FLAGELLAR SECRETION CHAPERONE FLIS"/>
    <property type="match status" value="1"/>
</dbReference>
<keyword evidence="3 6" id="KW-0963">Cytoplasm</keyword>
<dbReference type="SUPFAM" id="SSF101116">
    <property type="entry name" value="Flagellar export chaperone FliS"/>
    <property type="match status" value="1"/>
</dbReference>
<organism evidence="7 8">
    <name type="scientific">Limnobacter litoralis</name>
    <dbReference type="NCBI Taxonomy" id="481366"/>
    <lineage>
        <taxon>Bacteria</taxon>
        <taxon>Pseudomonadati</taxon>
        <taxon>Pseudomonadota</taxon>
        <taxon>Betaproteobacteria</taxon>
        <taxon>Burkholderiales</taxon>
        <taxon>Burkholderiaceae</taxon>
        <taxon>Limnobacter</taxon>
    </lineage>
</organism>
<evidence type="ECO:0000256" key="2">
    <source>
        <dbReference type="ARBA" id="ARBA00008787"/>
    </source>
</evidence>
<evidence type="ECO:0000256" key="3">
    <source>
        <dbReference type="ARBA" id="ARBA00022490"/>
    </source>
</evidence>
<dbReference type="InterPro" id="IPR003713">
    <property type="entry name" value="FliS"/>
</dbReference>
<accession>A0ABQ5YW06</accession>
<evidence type="ECO:0000256" key="4">
    <source>
        <dbReference type="ARBA" id="ARBA00022795"/>
    </source>
</evidence>
<evidence type="ECO:0000313" key="8">
    <source>
        <dbReference type="Proteomes" id="UP001156664"/>
    </source>
</evidence>
<keyword evidence="4 6" id="KW-1005">Bacterial flagellum biogenesis</keyword>
<name>A0ABQ5YW06_9BURK</name>
<dbReference type="RefSeq" id="WP_284282518.1">
    <property type="nucleotide sequence ID" value="NZ_BSOJ01000032.1"/>
</dbReference>
<dbReference type="PIRSF" id="PIRSF039090">
    <property type="entry name" value="Flis"/>
    <property type="match status" value="1"/>
</dbReference>
<sequence length="131" mass="14292">MNAPMMYGAKAYAQVGLETEVNSASPHGLIIMLYDGAIQAIRKAKIYLEMNDLEQKGISISKAMKIISDGLAAAVDVKSGGQLAEQLLSLYDYMCKELVLSNLHNDVQKMDHCIALLEDLRSAWSEIGNAT</sequence>
<dbReference type="InterPro" id="IPR036584">
    <property type="entry name" value="FliS_sf"/>
</dbReference>
<comment type="subcellular location">
    <subcellularLocation>
        <location evidence="1 6">Cytoplasm</location>
        <location evidence="1 6">Cytosol</location>
    </subcellularLocation>
</comment>
<dbReference type="CDD" id="cd16098">
    <property type="entry name" value="FliS"/>
    <property type="match status" value="1"/>
</dbReference>
<reference evidence="8" key="1">
    <citation type="journal article" date="2019" name="Int. J. Syst. Evol. Microbiol.">
        <title>The Global Catalogue of Microorganisms (GCM) 10K type strain sequencing project: providing services to taxonomists for standard genome sequencing and annotation.</title>
        <authorList>
            <consortium name="The Broad Institute Genomics Platform"/>
            <consortium name="The Broad Institute Genome Sequencing Center for Infectious Disease"/>
            <person name="Wu L."/>
            <person name="Ma J."/>
        </authorList>
    </citation>
    <scope>NUCLEOTIDE SEQUENCE [LARGE SCALE GENOMIC DNA]</scope>
    <source>
        <strain evidence="8">NBRC 105857</strain>
    </source>
</reference>